<dbReference type="PANTHER" id="PTHR30055:SF148">
    <property type="entry name" value="TETR-FAMILY TRANSCRIPTIONAL REGULATOR"/>
    <property type="match status" value="1"/>
</dbReference>
<dbReference type="Gene3D" id="1.10.10.60">
    <property type="entry name" value="Homeodomain-like"/>
    <property type="match status" value="1"/>
</dbReference>
<dbReference type="Pfam" id="PF16859">
    <property type="entry name" value="TetR_C_11"/>
    <property type="match status" value="1"/>
</dbReference>
<keyword evidence="3" id="KW-0804">Transcription</keyword>
<protein>
    <submittedName>
        <fullName evidence="6">TetR family transcriptional regulator</fullName>
    </submittedName>
</protein>
<reference evidence="6 7" key="1">
    <citation type="submission" date="2019-07" db="EMBL/GenBank/DDBJ databases">
        <authorList>
            <person name="Duangmal K."/>
            <person name="Teo W.F.A."/>
        </authorList>
    </citation>
    <scope>NUCLEOTIDE SEQUENCE [LARGE SCALE GENOMIC DNA]</scope>
    <source>
        <strain evidence="6 7">TBRC 6029</strain>
    </source>
</reference>
<dbReference type="EMBL" id="VJWX01000249">
    <property type="protein sequence ID" value="TVT42290.1"/>
    <property type="molecule type" value="Genomic_DNA"/>
</dbReference>
<evidence type="ECO:0000313" key="7">
    <source>
        <dbReference type="Proteomes" id="UP000320011"/>
    </source>
</evidence>
<proteinExistence type="predicted"/>
<dbReference type="RefSeq" id="WP_144590712.1">
    <property type="nucleotide sequence ID" value="NZ_VJWX01000249.1"/>
</dbReference>
<evidence type="ECO:0000256" key="2">
    <source>
        <dbReference type="ARBA" id="ARBA00023125"/>
    </source>
</evidence>
<feature type="DNA-binding region" description="H-T-H motif" evidence="4">
    <location>
        <begin position="40"/>
        <end position="59"/>
    </location>
</feature>
<dbReference type="Pfam" id="PF00440">
    <property type="entry name" value="TetR_N"/>
    <property type="match status" value="1"/>
</dbReference>
<keyword evidence="1" id="KW-0805">Transcription regulation</keyword>
<keyword evidence="2 4" id="KW-0238">DNA-binding</keyword>
<reference evidence="6 7" key="2">
    <citation type="submission" date="2019-08" db="EMBL/GenBank/DDBJ databases">
        <title>Amycolatopsis acidicola sp. nov., isolated from peat swamp forest soil.</title>
        <authorList>
            <person name="Srisuk N."/>
        </authorList>
    </citation>
    <scope>NUCLEOTIDE SEQUENCE [LARGE SCALE GENOMIC DNA]</scope>
    <source>
        <strain evidence="6 7">TBRC 6029</strain>
    </source>
</reference>
<dbReference type="GO" id="GO:0003700">
    <property type="term" value="F:DNA-binding transcription factor activity"/>
    <property type="evidence" value="ECO:0007669"/>
    <property type="project" value="TreeGrafter"/>
</dbReference>
<name>A0A558C0J9_9PSEU</name>
<dbReference type="PANTHER" id="PTHR30055">
    <property type="entry name" value="HTH-TYPE TRANSCRIPTIONAL REGULATOR RUTR"/>
    <property type="match status" value="1"/>
</dbReference>
<sequence>METTSTERTAGRRRDPQTDAAAIEAVLDLVSAGATLSGLSLVTIAEHVGVSRNTLYRRWKTKEELYLDVLNAVNRPLPEFGSPTPREDLAAYLAILIERTLDRRAGSVLRALQAEAQAFPELHRRYFDEIIAPRRETVYRILRRGIAAGEIRPGIDIEFVGELLVAPILARMASGAIEKLDPETTGHRIVEHVYRGIQA</sequence>
<dbReference type="Proteomes" id="UP000320011">
    <property type="component" value="Unassembled WGS sequence"/>
</dbReference>
<evidence type="ECO:0000256" key="4">
    <source>
        <dbReference type="PROSITE-ProRule" id="PRU00335"/>
    </source>
</evidence>
<dbReference type="InterPro" id="IPR036271">
    <property type="entry name" value="Tet_transcr_reg_TetR-rel_C_sf"/>
</dbReference>
<dbReference type="Gene3D" id="1.10.357.10">
    <property type="entry name" value="Tetracycline Repressor, domain 2"/>
    <property type="match status" value="1"/>
</dbReference>
<dbReference type="PROSITE" id="PS50977">
    <property type="entry name" value="HTH_TETR_2"/>
    <property type="match status" value="1"/>
</dbReference>
<evidence type="ECO:0000256" key="1">
    <source>
        <dbReference type="ARBA" id="ARBA00023015"/>
    </source>
</evidence>
<organism evidence="6 7">
    <name type="scientific">Amycolatopsis rhizosphaerae</name>
    <dbReference type="NCBI Taxonomy" id="2053003"/>
    <lineage>
        <taxon>Bacteria</taxon>
        <taxon>Bacillati</taxon>
        <taxon>Actinomycetota</taxon>
        <taxon>Actinomycetes</taxon>
        <taxon>Pseudonocardiales</taxon>
        <taxon>Pseudonocardiaceae</taxon>
        <taxon>Amycolatopsis</taxon>
    </lineage>
</organism>
<dbReference type="SUPFAM" id="SSF46689">
    <property type="entry name" value="Homeodomain-like"/>
    <property type="match status" value="1"/>
</dbReference>
<keyword evidence="7" id="KW-1185">Reference proteome</keyword>
<dbReference type="OrthoDB" id="9796019at2"/>
<dbReference type="InterPro" id="IPR050109">
    <property type="entry name" value="HTH-type_TetR-like_transc_reg"/>
</dbReference>
<dbReference type="AlphaFoldDB" id="A0A558C0J9"/>
<gene>
    <name evidence="6" type="ORF">FNH05_22580</name>
</gene>
<accession>A0A558C0J9</accession>
<feature type="domain" description="HTH tetR-type" evidence="5">
    <location>
        <begin position="16"/>
        <end position="77"/>
    </location>
</feature>
<dbReference type="SUPFAM" id="SSF48498">
    <property type="entry name" value="Tetracyclin repressor-like, C-terminal domain"/>
    <property type="match status" value="1"/>
</dbReference>
<evidence type="ECO:0000256" key="3">
    <source>
        <dbReference type="ARBA" id="ARBA00023163"/>
    </source>
</evidence>
<dbReference type="InterPro" id="IPR009057">
    <property type="entry name" value="Homeodomain-like_sf"/>
</dbReference>
<evidence type="ECO:0000259" key="5">
    <source>
        <dbReference type="PROSITE" id="PS50977"/>
    </source>
</evidence>
<dbReference type="GO" id="GO:0000976">
    <property type="term" value="F:transcription cis-regulatory region binding"/>
    <property type="evidence" value="ECO:0007669"/>
    <property type="project" value="TreeGrafter"/>
</dbReference>
<comment type="caution">
    <text evidence="6">The sequence shown here is derived from an EMBL/GenBank/DDBJ whole genome shotgun (WGS) entry which is preliminary data.</text>
</comment>
<dbReference type="InterPro" id="IPR011075">
    <property type="entry name" value="TetR_C"/>
</dbReference>
<dbReference type="InterPro" id="IPR001647">
    <property type="entry name" value="HTH_TetR"/>
</dbReference>
<evidence type="ECO:0000313" key="6">
    <source>
        <dbReference type="EMBL" id="TVT42290.1"/>
    </source>
</evidence>